<dbReference type="EMBL" id="WNKZ01000014">
    <property type="protein sequence ID" value="MTV52586.1"/>
    <property type="molecule type" value="Genomic_DNA"/>
</dbReference>
<keyword evidence="2" id="KW-0378">Hydrolase</keyword>
<evidence type="ECO:0000313" key="9">
    <source>
        <dbReference type="Proteomes" id="UP000622638"/>
    </source>
</evidence>
<evidence type="ECO:0000256" key="2">
    <source>
        <dbReference type="ARBA" id="ARBA00022801"/>
    </source>
</evidence>
<dbReference type="Proteomes" id="UP000430634">
    <property type="component" value="Unassembled WGS sequence"/>
</dbReference>
<reference evidence="7 8" key="3">
    <citation type="submission" date="2019-11" db="EMBL/GenBank/DDBJ databases">
        <title>Type strains purchased from KCTC, JCM and DSMZ.</title>
        <authorList>
            <person name="Lu H."/>
        </authorList>
    </citation>
    <scope>NUCLEOTIDE SEQUENCE [LARGE SCALE GENOMIC DNA]</scope>
    <source>
        <strain evidence="7 8">KCTC 52429</strain>
    </source>
</reference>
<dbReference type="GO" id="GO:0070012">
    <property type="term" value="F:oligopeptidase activity"/>
    <property type="evidence" value="ECO:0007669"/>
    <property type="project" value="TreeGrafter"/>
</dbReference>
<protein>
    <submittedName>
        <fullName evidence="6 7">Prolyl oligopeptidase</fullName>
    </submittedName>
</protein>
<evidence type="ECO:0000313" key="7">
    <source>
        <dbReference type="EMBL" id="MTV52586.1"/>
    </source>
</evidence>
<dbReference type="GO" id="GO:0004252">
    <property type="term" value="F:serine-type endopeptidase activity"/>
    <property type="evidence" value="ECO:0007669"/>
    <property type="project" value="InterPro"/>
</dbReference>
<proteinExistence type="predicted"/>
<reference evidence="6" key="4">
    <citation type="submission" date="2024-05" db="EMBL/GenBank/DDBJ databases">
        <authorList>
            <person name="Sun Q."/>
            <person name="Zhou Y."/>
        </authorList>
    </citation>
    <scope>NUCLEOTIDE SEQUENCE</scope>
    <source>
        <strain evidence="6">CGMCC 1.15931</strain>
    </source>
</reference>
<dbReference type="PRINTS" id="PR00862">
    <property type="entry name" value="PROLIGOPTASE"/>
</dbReference>
<dbReference type="EMBL" id="BMKG01000002">
    <property type="protein sequence ID" value="GGB87404.1"/>
    <property type="molecule type" value="Genomic_DNA"/>
</dbReference>
<dbReference type="GO" id="GO:0006508">
    <property type="term" value="P:proteolysis"/>
    <property type="evidence" value="ECO:0007669"/>
    <property type="project" value="UniProtKB-KW"/>
</dbReference>
<evidence type="ECO:0000313" key="6">
    <source>
        <dbReference type="EMBL" id="GGB87404.1"/>
    </source>
</evidence>
<dbReference type="SUPFAM" id="SSF50993">
    <property type="entry name" value="Peptidase/esterase 'gauge' domain"/>
    <property type="match status" value="1"/>
</dbReference>
<dbReference type="InterPro" id="IPR023302">
    <property type="entry name" value="Pept_S9A_N"/>
</dbReference>
<gene>
    <name evidence="6" type="ORF">GCM10011572_06810</name>
    <name evidence="7" type="ORF">GM672_07530</name>
</gene>
<dbReference type="OrthoDB" id="9801421at2"/>
<name>A0A6I3SVD1_9BURK</name>
<feature type="domain" description="Peptidase S9 prolyl oligopeptidase catalytic" evidence="4">
    <location>
        <begin position="492"/>
        <end position="694"/>
    </location>
</feature>
<dbReference type="InterPro" id="IPR002470">
    <property type="entry name" value="Peptidase_S9A"/>
</dbReference>
<dbReference type="PANTHER" id="PTHR42881">
    <property type="entry name" value="PROLYL ENDOPEPTIDASE"/>
    <property type="match status" value="1"/>
</dbReference>
<dbReference type="PANTHER" id="PTHR42881:SF13">
    <property type="entry name" value="PROLYL ENDOPEPTIDASE"/>
    <property type="match status" value="1"/>
</dbReference>
<accession>A0A6I3SVD1</accession>
<organism evidence="7 8">
    <name type="scientific">Pseudoduganella buxea</name>
    <dbReference type="NCBI Taxonomy" id="1949069"/>
    <lineage>
        <taxon>Bacteria</taxon>
        <taxon>Pseudomonadati</taxon>
        <taxon>Pseudomonadota</taxon>
        <taxon>Betaproteobacteria</taxon>
        <taxon>Burkholderiales</taxon>
        <taxon>Oxalobacteraceae</taxon>
        <taxon>Telluria group</taxon>
        <taxon>Pseudoduganella</taxon>
    </lineage>
</organism>
<feature type="domain" description="Peptidase S9A N-terminal" evidence="5">
    <location>
        <begin position="22"/>
        <end position="425"/>
    </location>
</feature>
<evidence type="ECO:0000259" key="5">
    <source>
        <dbReference type="Pfam" id="PF02897"/>
    </source>
</evidence>
<evidence type="ECO:0000256" key="1">
    <source>
        <dbReference type="ARBA" id="ARBA00022670"/>
    </source>
</evidence>
<reference evidence="9" key="2">
    <citation type="journal article" date="2019" name="Int. J. Syst. Evol. Microbiol.">
        <title>The Global Catalogue of Microorganisms (GCM) 10K type strain sequencing project: providing services to taxonomists for standard genome sequencing and annotation.</title>
        <authorList>
            <consortium name="The Broad Institute Genomics Platform"/>
            <consortium name="The Broad Institute Genome Sequencing Center for Infectious Disease"/>
            <person name="Wu L."/>
            <person name="Ma J."/>
        </authorList>
    </citation>
    <scope>NUCLEOTIDE SEQUENCE [LARGE SCALE GENOMIC DNA]</scope>
    <source>
        <strain evidence="9">CGMCC 1.15931</strain>
    </source>
</reference>
<dbReference type="Gene3D" id="2.130.10.120">
    <property type="entry name" value="Prolyl oligopeptidase, N-terminal domain"/>
    <property type="match status" value="1"/>
</dbReference>
<dbReference type="Proteomes" id="UP000622638">
    <property type="component" value="Unassembled WGS sequence"/>
</dbReference>
<dbReference type="InterPro" id="IPR001375">
    <property type="entry name" value="Peptidase_S9_cat"/>
</dbReference>
<sequence>MFRPLPRRKLAAVTTALPDGGHGAPAIDPYLWLEDVMGEAPLAWVAAQNAVALDELQGRPEYAPLRERLGTILDSNERIPHVRRHGAYYYNFWRDANHVRGIWRRTTLASYALPEPQWDTVLDLDALAADEGENWVWHGVTSLYPAGERCLVSLSRGGGDAAVVREFDVSSRCFVDDGFQLAEAKSDVAWIDADTIFVSTDFGPGSLTTSGYPRIVKEWRRGTPLAAARTVFEAATDDLGVGAWKDFTPGHTHQFISRQIGFYSSELFLRDGNGLTRIDKPLDANAFTVRDQLVIELRSDWTVGDSTYPQGALLATGLQAFLDGTRRFDVLFAPTATSSLDGVAATRSALLLNVLDNVKNRLVELSHVDGAWQRRDVDAPAFGTLEVSALDEIESSQYFLTVTDFLHPTTLYLAEAGTDARAPLKSLPGFFDAAPYQVTQYHATSPDGTRVPYFVVMGADAKLDGSNPTVLYGYGGFEISLKPFYSGVTGAAWLGQGGVYVLANIRGGGEFGPRWHQAALQQHRQRAFDDFIAVAEDLGRRGITSPRHLGIMGGSNGGLLVGAALTQRPELFNAVVCQVPLLDMRRYHRLLAGASWMGEYGDPDDAAAWDHIARYSPYHNVSADRRYPRVLFTTSTRDDRVHPGHARKMVARMREQGHDVLYWENTEGGHAGAANNAQQAQMWALTYTFLLNQLR</sequence>
<dbReference type="InterPro" id="IPR051167">
    <property type="entry name" value="Prolyl_oligopep/macrocyclase"/>
</dbReference>
<dbReference type="GO" id="GO:0005829">
    <property type="term" value="C:cytosol"/>
    <property type="evidence" value="ECO:0007669"/>
    <property type="project" value="TreeGrafter"/>
</dbReference>
<keyword evidence="9" id="KW-1185">Reference proteome</keyword>
<comment type="caution">
    <text evidence="7">The sequence shown here is derived from an EMBL/GenBank/DDBJ whole genome shotgun (WGS) entry which is preliminary data.</text>
</comment>
<dbReference type="Pfam" id="PF02897">
    <property type="entry name" value="Peptidase_S9_N"/>
    <property type="match status" value="1"/>
</dbReference>
<reference evidence="6" key="1">
    <citation type="journal article" date="2014" name="Int. J. Syst. Evol. Microbiol.">
        <title>Complete genome of a new Firmicutes species belonging to the dominant human colonic microbiota ('Ruminococcus bicirculans') reveals two chromosomes and a selective capacity to utilize plant glucans.</title>
        <authorList>
            <consortium name="NISC Comparative Sequencing Program"/>
            <person name="Wegmann U."/>
            <person name="Louis P."/>
            <person name="Goesmann A."/>
            <person name="Henrissat B."/>
            <person name="Duncan S.H."/>
            <person name="Flint H.J."/>
        </authorList>
    </citation>
    <scope>NUCLEOTIDE SEQUENCE</scope>
    <source>
        <strain evidence="6">CGMCC 1.15931</strain>
    </source>
</reference>
<evidence type="ECO:0000256" key="3">
    <source>
        <dbReference type="ARBA" id="ARBA00022825"/>
    </source>
</evidence>
<keyword evidence="3" id="KW-0720">Serine protease</keyword>
<evidence type="ECO:0000313" key="8">
    <source>
        <dbReference type="Proteomes" id="UP000430634"/>
    </source>
</evidence>
<dbReference type="SUPFAM" id="SSF53474">
    <property type="entry name" value="alpha/beta-Hydrolases"/>
    <property type="match status" value="1"/>
</dbReference>
<keyword evidence="1" id="KW-0645">Protease</keyword>
<dbReference type="InterPro" id="IPR029058">
    <property type="entry name" value="AB_hydrolase_fold"/>
</dbReference>
<evidence type="ECO:0000259" key="4">
    <source>
        <dbReference type="Pfam" id="PF00326"/>
    </source>
</evidence>
<dbReference type="Gene3D" id="3.40.50.1820">
    <property type="entry name" value="alpha/beta hydrolase"/>
    <property type="match status" value="1"/>
</dbReference>
<dbReference type="Pfam" id="PF00326">
    <property type="entry name" value="Peptidase_S9"/>
    <property type="match status" value="1"/>
</dbReference>
<dbReference type="AlphaFoldDB" id="A0A6I3SVD1"/>